<dbReference type="GO" id="GO:0005851">
    <property type="term" value="C:eukaryotic translation initiation factor 2B complex"/>
    <property type="evidence" value="ECO:0007669"/>
    <property type="project" value="TreeGrafter"/>
</dbReference>
<protein>
    <recommendedName>
        <fullName evidence="1">MobA-like NTP transferase domain-containing protein</fullName>
    </recommendedName>
</protein>
<dbReference type="Pfam" id="PF12804">
    <property type="entry name" value="NTP_transf_3"/>
    <property type="match status" value="1"/>
</dbReference>
<dbReference type="AlphaFoldDB" id="A0A3P6EL82"/>
<dbReference type="SUPFAM" id="SSF53448">
    <property type="entry name" value="Nucleotide-diphospho-sugar transferases"/>
    <property type="match status" value="1"/>
</dbReference>
<evidence type="ECO:0000313" key="2">
    <source>
        <dbReference type="EMBL" id="VDD33212.1"/>
    </source>
</evidence>
<proteinExistence type="predicted"/>
<dbReference type="InterPro" id="IPR051960">
    <property type="entry name" value="eIF2B_gamma"/>
</dbReference>
<dbReference type="InterPro" id="IPR029044">
    <property type="entry name" value="Nucleotide-diphossugar_trans"/>
</dbReference>
<name>A0A3P6EL82_BRAOL</name>
<dbReference type="GO" id="GO:0005085">
    <property type="term" value="F:guanyl-nucleotide exchange factor activity"/>
    <property type="evidence" value="ECO:0007669"/>
    <property type="project" value="TreeGrafter"/>
</dbReference>
<gene>
    <name evidence="2" type="ORF">BOLC9T58535H</name>
</gene>
<organism evidence="2">
    <name type="scientific">Brassica oleracea</name>
    <name type="common">Wild cabbage</name>
    <dbReference type="NCBI Taxonomy" id="3712"/>
    <lineage>
        <taxon>Eukaryota</taxon>
        <taxon>Viridiplantae</taxon>
        <taxon>Streptophyta</taxon>
        <taxon>Embryophyta</taxon>
        <taxon>Tracheophyta</taxon>
        <taxon>Spermatophyta</taxon>
        <taxon>Magnoliopsida</taxon>
        <taxon>eudicotyledons</taxon>
        <taxon>Gunneridae</taxon>
        <taxon>Pentapetalae</taxon>
        <taxon>rosids</taxon>
        <taxon>malvids</taxon>
        <taxon>Brassicales</taxon>
        <taxon>Brassicaceae</taxon>
        <taxon>Brassiceae</taxon>
        <taxon>Brassica</taxon>
    </lineage>
</organism>
<dbReference type="GO" id="GO:0003743">
    <property type="term" value="F:translation initiation factor activity"/>
    <property type="evidence" value="ECO:0007669"/>
    <property type="project" value="TreeGrafter"/>
</dbReference>
<dbReference type="GO" id="GO:0016779">
    <property type="term" value="F:nucleotidyltransferase activity"/>
    <property type="evidence" value="ECO:0007669"/>
    <property type="project" value="UniProtKB-ARBA"/>
</dbReference>
<feature type="domain" description="MobA-like NTP transferase" evidence="1">
    <location>
        <begin position="5"/>
        <end position="120"/>
    </location>
</feature>
<dbReference type="PANTHER" id="PTHR45989">
    <property type="entry name" value="TRANSLATION INITIATION FACTOR EIF-2B SUBUNIT GAMMA"/>
    <property type="match status" value="1"/>
</dbReference>
<dbReference type="GO" id="GO:0002183">
    <property type="term" value="P:cytoplasmic translational initiation"/>
    <property type="evidence" value="ECO:0007669"/>
    <property type="project" value="TreeGrafter"/>
</dbReference>
<dbReference type="InterPro" id="IPR025877">
    <property type="entry name" value="MobA-like_NTP_Trfase"/>
</dbReference>
<sequence length="178" mass="18676">MDFQVVILAGGFSSNLVPLEVPKALLPVANRPVLSYVLDLLESSNLKDLIVVVEGEDAALTVGGYGYLLPVLIVYMFEVAAGALRAIAHHLTAKDILIVSGDIVSDISPGAVAATHRRHDAAVTAMLCAEPVSGSSESGGAGKDKAKKPACYDIIGLDSSKQFLLYIATGVEVKRDTR</sequence>
<accession>A0A3P6EL82</accession>
<dbReference type="EMBL" id="LR031875">
    <property type="protein sequence ID" value="VDD33212.1"/>
    <property type="molecule type" value="Genomic_DNA"/>
</dbReference>
<dbReference type="Gene3D" id="3.90.550.10">
    <property type="entry name" value="Spore Coat Polysaccharide Biosynthesis Protein SpsA, Chain A"/>
    <property type="match status" value="1"/>
</dbReference>
<evidence type="ECO:0000259" key="1">
    <source>
        <dbReference type="Pfam" id="PF12804"/>
    </source>
</evidence>
<reference evidence="2" key="1">
    <citation type="submission" date="2018-11" db="EMBL/GenBank/DDBJ databases">
        <authorList>
            <consortium name="Genoscope - CEA"/>
            <person name="William W."/>
        </authorList>
    </citation>
    <scope>NUCLEOTIDE SEQUENCE</scope>
</reference>
<dbReference type="PANTHER" id="PTHR45989:SF2">
    <property type="entry name" value="MOBA-LIKE NTP TRANSFERASE DOMAIN-CONTAINING PROTEIN"/>
    <property type="match status" value="1"/>
</dbReference>